<gene>
    <name evidence="1" type="ORF">DPEC_G00248870</name>
</gene>
<organism evidence="1 2">
    <name type="scientific">Dallia pectoralis</name>
    <name type="common">Alaska blackfish</name>
    <dbReference type="NCBI Taxonomy" id="75939"/>
    <lineage>
        <taxon>Eukaryota</taxon>
        <taxon>Metazoa</taxon>
        <taxon>Chordata</taxon>
        <taxon>Craniata</taxon>
        <taxon>Vertebrata</taxon>
        <taxon>Euteleostomi</taxon>
        <taxon>Actinopterygii</taxon>
        <taxon>Neopterygii</taxon>
        <taxon>Teleostei</taxon>
        <taxon>Protacanthopterygii</taxon>
        <taxon>Esociformes</taxon>
        <taxon>Umbridae</taxon>
        <taxon>Dallia</taxon>
    </lineage>
</organism>
<comment type="caution">
    <text evidence="1">The sequence shown here is derived from an EMBL/GenBank/DDBJ whole genome shotgun (WGS) entry which is preliminary data.</text>
</comment>
<protein>
    <submittedName>
        <fullName evidence="1">Uncharacterized protein</fullName>
    </submittedName>
</protein>
<evidence type="ECO:0000313" key="1">
    <source>
        <dbReference type="EMBL" id="KAJ7994398.1"/>
    </source>
</evidence>
<sequence>MFSHALLMTAFGQTVPIDYIQNFTPQHRRDFNSKKRNSILWKQSPEDTGSYSAGQILRLAECLRDRLKQRGYQEEAIEDQLGLVRRSILENISDIRHMTGNTATYTTLSNTALFSFPSTSSASWNTHNTQS</sequence>
<dbReference type="EMBL" id="CM055749">
    <property type="protein sequence ID" value="KAJ7994398.1"/>
    <property type="molecule type" value="Genomic_DNA"/>
</dbReference>
<reference evidence="1" key="1">
    <citation type="submission" date="2021-05" db="EMBL/GenBank/DDBJ databases">
        <authorList>
            <person name="Pan Q."/>
            <person name="Jouanno E."/>
            <person name="Zahm M."/>
            <person name="Klopp C."/>
            <person name="Cabau C."/>
            <person name="Louis A."/>
            <person name="Berthelot C."/>
            <person name="Parey E."/>
            <person name="Roest Crollius H."/>
            <person name="Montfort J."/>
            <person name="Robinson-Rechavi M."/>
            <person name="Bouchez O."/>
            <person name="Lampietro C."/>
            <person name="Lopez Roques C."/>
            <person name="Donnadieu C."/>
            <person name="Postlethwait J."/>
            <person name="Bobe J."/>
            <person name="Dillon D."/>
            <person name="Chandos A."/>
            <person name="von Hippel F."/>
            <person name="Guiguen Y."/>
        </authorList>
    </citation>
    <scope>NUCLEOTIDE SEQUENCE</scope>
    <source>
        <strain evidence="1">YG-Jan2019</strain>
    </source>
</reference>
<dbReference type="Proteomes" id="UP001157502">
    <property type="component" value="Chromosome 22"/>
</dbReference>
<proteinExistence type="predicted"/>
<accession>A0ACC2FST0</accession>
<name>A0ACC2FST0_DALPE</name>
<evidence type="ECO:0000313" key="2">
    <source>
        <dbReference type="Proteomes" id="UP001157502"/>
    </source>
</evidence>
<keyword evidence="2" id="KW-1185">Reference proteome</keyword>